<gene>
    <name evidence="2" type="ORF">NKI36_06310</name>
</gene>
<keyword evidence="3" id="KW-1185">Reference proteome</keyword>
<evidence type="ECO:0000313" key="3">
    <source>
        <dbReference type="Proteomes" id="UP001433071"/>
    </source>
</evidence>
<dbReference type="PANTHER" id="PTHR30121:SF6">
    <property type="entry name" value="SLR6007 PROTEIN"/>
    <property type="match status" value="1"/>
</dbReference>
<dbReference type="Gene3D" id="3.40.50.300">
    <property type="entry name" value="P-loop containing nucleotide triphosphate hydrolases"/>
    <property type="match status" value="2"/>
</dbReference>
<keyword evidence="2" id="KW-0547">Nucleotide-binding</keyword>
<organism evidence="2 3">
    <name type="scientific">Mesorhizobium caraganae</name>
    <dbReference type="NCBI Taxonomy" id="483206"/>
    <lineage>
        <taxon>Bacteria</taxon>
        <taxon>Pseudomonadati</taxon>
        <taxon>Pseudomonadota</taxon>
        <taxon>Alphaproteobacteria</taxon>
        <taxon>Hyphomicrobiales</taxon>
        <taxon>Phyllobacteriaceae</taxon>
        <taxon>Mesorhizobium</taxon>
    </lineage>
</organism>
<reference evidence="2 3" key="1">
    <citation type="journal article" date="2024" name="Proc. Natl. Acad. Sci. U.S.A.">
        <title>The evolutionary genomics of adaptation to stress in wild rhizobium bacteria.</title>
        <authorList>
            <person name="Kehlet-Delgado H."/>
            <person name="Montoya A.P."/>
            <person name="Jensen K.T."/>
            <person name="Wendlandt C.E."/>
            <person name="Dexheimer C."/>
            <person name="Roberts M."/>
            <person name="Torres Martinez L."/>
            <person name="Friesen M.L."/>
            <person name="Griffitts J.S."/>
            <person name="Porter S.S."/>
        </authorList>
    </citation>
    <scope>NUCLEOTIDE SEQUENCE [LARGE SCALE GENOMIC DNA]</scope>
    <source>
        <strain evidence="2 3">M0641</strain>
    </source>
</reference>
<evidence type="ECO:0000313" key="2">
    <source>
        <dbReference type="EMBL" id="MER9403660.1"/>
    </source>
</evidence>
<feature type="compositionally biased region" description="Pro residues" evidence="1">
    <location>
        <begin position="1263"/>
        <end position="1274"/>
    </location>
</feature>
<dbReference type="GO" id="GO:0005524">
    <property type="term" value="F:ATP binding"/>
    <property type="evidence" value="ECO:0007669"/>
    <property type="project" value="UniProtKB-KW"/>
</dbReference>
<dbReference type="Proteomes" id="UP001433071">
    <property type="component" value="Unassembled WGS sequence"/>
</dbReference>
<dbReference type="SUPFAM" id="SSF52540">
    <property type="entry name" value="P-loop containing nucleoside triphosphate hydrolases"/>
    <property type="match status" value="1"/>
</dbReference>
<feature type="region of interest" description="Disordered" evidence="1">
    <location>
        <begin position="1255"/>
        <end position="1303"/>
    </location>
</feature>
<dbReference type="InterPro" id="IPR027417">
    <property type="entry name" value="P-loop_NTPase"/>
</dbReference>
<evidence type="ECO:0000256" key="1">
    <source>
        <dbReference type="SAM" id="MobiDB-lite"/>
    </source>
</evidence>
<keyword evidence="2" id="KW-0067">ATP-binding</keyword>
<proteinExistence type="predicted"/>
<dbReference type="EMBL" id="JAMYQB010000003">
    <property type="protein sequence ID" value="MER9403660.1"/>
    <property type="molecule type" value="Genomic_DNA"/>
</dbReference>
<dbReference type="PANTHER" id="PTHR30121">
    <property type="entry name" value="UNCHARACTERIZED PROTEIN YJGR-RELATED"/>
    <property type="match status" value="1"/>
</dbReference>
<protein>
    <submittedName>
        <fullName evidence="2">ATP-binding protein</fullName>
    </submittedName>
</protein>
<accession>A0ABV1YV89</accession>
<dbReference type="RefSeq" id="WP_352556753.1">
    <property type="nucleotide sequence ID" value="NZ_JAMYQB010000003.1"/>
</dbReference>
<name>A0ABV1YV89_9HYPH</name>
<sequence length="1680" mass="184086">MMGPEHAKLLAQALSKLLGQPTQGSVAFLRCLPSEQVDALADATTFEVLGWTVNAVVDAAGARRITADQAVEQREDKADAALLLVDPLRAGAGLDGIYSAGREVGEAELFTEALALARKPFRGHTRFLDDATRRAERLGRRRRLTPWSKFDFYVSAAHEGAGLALARLGLWPVQCDGTPSSAELDMSAELADRLLYAGDARSVSERVRGLLLDNGETRGLELERALRRLSGLSPEEAANGLTKHPDLWLGPLAPGFASEVLRRVNLTPWRDTKSAILKWSGLTKPESDDKNPRLILDRDAPPKDRAQLSVRWTTDPEELAAGSVDYRVTVIAGEDVLAELTVSHRDSRYQQAVIGLEDFDELEGNEKFDAVVEVVVVGQQEVAPVRSEGFTLEFGHTTDILTTASGQLVRSLVEGAISVSERAYFEELATGAGAATRPTEDKKSFINWKGEAATRGARVFRPALIREMERDWIDRGGPIGRWVQVVRADGSPIGKIEFVDLGNDDQGSTTDRARDACRRLANEVGVAGLLGRILTSGWPTADNYVNAWEKALDAGAPNLALHGTVEVRMQSGRVVGLLVTPLHPVRFAWHAHYDQAIAHARYEQGLTPTAVLKAAVPIDSAFFPFALPGAGETRGFVFADVLGFHTVAMTVDGETEPKAATALLAACLSGGTNAVGSSIGQASASAIAREIGHYLDCYGGAGGERPDLLNIQAWRAGDGLSVARALGQALQAQGVNDDDETASPLCFTLELYHAPRSTSAGQFLATVGQRRRAGGQVLEAQDRWMAETAARPGEVLVPRLRWAKQPEPAIDDEAVWSSMRAVHLSLAFDLFRTGLTFAPADSLGDARPLHAWGLMRALERRALLNGEFAWATFPPPDLTGEFGPENRTASDRLRRIDRATGRATARALGGGPSDWPVLRTELPPEDRIRLDRLHERSDWVITLDRNAALDYFDSPRRSPDAYERFVIDTVPERTDLAAMQLVTSTTNLNAVRDLVDEVLGDMGLSSSERNSRFLIGQLKSLSGRLAIRLADGGTRTGELIALALMHAHCAAAADQLGAWLSLDQGVLIPVDEIASHAPIVLMADTEGDLARRADFIHVSVPSRGPLEFRFVEVKYRQHLRTARQPDMLQHMVAQTSELRQRWMDWFFDENLAPLDRVVRRAQLAKLLRFYVDRAARHRLSDRACARLLSEIDLLVLKEGYQPGEVVDPDIGYVFCPEHRTGQVERIYSERSETALWLFGPTLLPDEDGFTVQRTVQPTESTEPLPPEPAPAEPSPPERELVSSPQHEQRGVSQAPDKNDEAVGRHDIDEVIALDAEASDPGAATTTSAPVPRFHATGPETVEIALGETLTNVPVNWQVSIRTNPHLMIVGLPGMGKTTALINISKQLMAAGIAPVIFSYHDDIDDKLAAAIGPLRTIDFDGLGFNPLRVDAAGPTAYIDVAGTLRDIFASIFPDLGEIQLEELRGAIKQSYDDLGWNVRDGERPPPPRFRAFFDILKSRAKPNQNLLARLQELVDYGFFDGDREEVGVLGDHRPTLVRVHLSTNDIVQRAFAAFVLYSIYKDMFRRGVQRRLTHAIIFDEAHRAAKLNLIPRFAKECRKYGLALTLASQGVRDFDSALFEAVASYLVLRVTEADARTLARNTGPTADQQRTTDRLKALEPYQAMFFSAATRKPVTVRLAN</sequence>
<comment type="caution">
    <text evidence="2">The sequence shown here is derived from an EMBL/GenBank/DDBJ whole genome shotgun (WGS) entry which is preliminary data.</text>
</comment>
<feature type="region of interest" description="Disordered" evidence="1">
    <location>
        <begin position="1315"/>
        <end position="1334"/>
    </location>
</feature>
<dbReference type="CDD" id="cd01127">
    <property type="entry name" value="TrwB_TraG_TraD_VirD4"/>
    <property type="match status" value="1"/>
</dbReference>
<dbReference type="InterPro" id="IPR051162">
    <property type="entry name" value="T4SS_component"/>
</dbReference>